<protein>
    <recommendedName>
        <fullName evidence="12">Cytochrome P450</fullName>
    </recommendedName>
</protein>
<comment type="similarity">
    <text evidence="2 9">Belongs to the cytochrome P450 family.</text>
</comment>
<dbReference type="InterPro" id="IPR002401">
    <property type="entry name" value="Cyt_P450_E_grp-I"/>
</dbReference>
<dbReference type="InterPro" id="IPR017972">
    <property type="entry name" value="Cyt_P450_CS"/>
</dbReference>
<feature type="binding site" description="axial binding residue" evidence="8">
    <location>
        <position position="116"/>
    </location>
    <ligand>
        <name>heme</name>
        <dbReference type="ChEBI" id="CHEBI:30413"/>
    </ligand>
    <ligandPart>
        <name>Fe</name>
        <dbReference type="ChEBI" id="CHEBI:18248"/>
    </ligandPart>
</feature>
<evidence type="ECO:0000256" key="6">
    <source>
        <dbReference type="ARBA" id="ARBA00023004"/>
    </source>
</evidence>
<evidence type="ECO:0000256" key="9">
    <source>
        <dbReference type="RuleBase" id="RU000461"/>
    </source>
</evidence>
<dbReference type="GO" id="GO:0005506">
    <property type="term" value="F:iron ion binding"/>
    <property type="evidence" value="ECO:0007669"/>
    <property type="project" value="InterPro"/>
</dbReference>
<dbReference type="PROSITE" id="PS00086">
    <property type="entry name" value="CYTOCHROME_P450"/>
    <property type="match status" value="1"/>
</dbReference>
<gene>
    <name evidence="10" type="ORF">OTU49_000394</name>
</gene>
<keyword evidence="5 9" id="KW-0560">Oxidoreductase</keyword>
<keyword evidence="3 8" id="KW-0349">Heme</keyword>
<comment type="cofactor">
    <cofactor evidence="1 8">
        <name>heme</name>
        <dbReference type="ChEBI" id="CHEBI:30413"/>
    </cofactor>
</comment>
<dbReference type="GO" id="GO:0006805">
    <property type="term" value="P:xenobiotic metabolic process"/>
    <property type="evidence" value="ECO:0007669"/>
    <property type="project" value="TreeGrafter"/>
</dbReference>
<evidence type="ECO:0000256" key="2">
    <source>
        <dbReference type="ARBA" id="ARBA00010617"/>
    </source>
</evidence>
<dbReference type="Gene3D" id="1.10.630.10">
    <property type="entry name" value="Cytochrome P450"/>
    <property type="match status" value="1"/>
</dbReference>
<keyword evidence="6 8" id="KW-0408">Iron</keyword>
<keyword evidence="11" id="KW-1185">Reference proteome</keyword>
<evidence type="ECO:0000256" key="4">
    <source>
        <dbReference type="ARBA" id="ARBA00022723"/>
    </source>
</evidence>
<dbReference type="AlphaFoldDB" id="A0AAW0XPW0"/>
<dbReference type="GO" id="GO:0006082">
    <property type="term" value="P:organic acid metabolic process"/>
    <property type="evidence" value="ECO:0007669"/>
    <property type="project" value="TreeGrafter"/>
</dbReference>
<evidence type="ECO:0000256" key="8">
    <source>
        <dbReference type="PIRSR" id="PIRSR602401-1"/>
    </source>
</evidence>
<dbReference type="GO" id="GO:0016712">
    <property type="term" value="F:oxidoreductase activity, acting on paired donors, with incorporation or reduction of molecular oxygen, reduced flavin or flavoprotein as one donor, and incorporation of one atom of oxygen"/>
    <property type="evidence" value="ECO:0007669"/>
    <property type="project" value="TreeGrafter"/>
</dbReference>
<dbReference type="InterPro" id="IPR036396">
    <property type="entry name" value="Cyt_P450_sf"/>
</dbReference>
<dbReference type="GO" id="GO:0008395">
    <property type="term" value="F:steroid hydroxylase activity"/>
    <property type="evidence" value="ECO:0007669"/>
    <property type="project" value="TreeGrafter"/>
</dbReference>
<keyword evidence="7 9" id="KW-0503">Monooxygenase</keyword>
<name>A0AAW0XPW0_CHEQU</name>
<accession>A0AAW0XPW0</accession>
<evidence type="ECO:0000313" key="10">
    <source>
        <dbReference type="EMBL" id="KAK8744995.1"/>
    </source>
</evidence>
<dbReference type="GO" id="GO:0020037">
    <property type="term" value="F:heme binding"/>
    <property type="evidence" value="ECO:0007669"/>
    <property type="project" value="InterPro"/>
</dbReference>
<dbReference type="Proteomes" id="UP001445076">
    <property type="component" value="Unassembled WGS sequence"/>
</dbReference>
<organism evidence="10 11">
    <name type="scientific">Cherax quadricarinatus</name>
    <name type="common">Australian red claw crayfish</name>
    <dbReference type="NCBI Taxonomy" id="27406"/>
    <lineage>
        <taxon>Eukaryota</taxon>
        <taxon>Metazoa</taxon>
        <taxon>Ecdysozoa</taxon>
        <taxon>Arthropoda</taxon>
        <taxon>Crustacea</taxon>
        <taxon>Multicrustacea</taxon>
        <taxon>Malacostraca</taxon>
        <taxon>Eumalacostraca</taxon>
        <taxon>Eucarida</taxon>
        <taxon>Decapoda</taxon>
        <taxon>Pleocyemata</taxon>
        <taxon>Astacidea</taxon>
        <taxon>Parastacoidea</taxon>
        <taxon>Parastacidae</taxon>
        <taxon>Cherax</taxon>
    </lineage>
</organism>
<dbReference type="Pfam" id="PF00067">
    <property type="entry name" value="p450"/>
    <property type="match status" value="1"/>
</dbReference>
<evidence type="ECO:0000256" key="1">
    <source>
        <dbReference type="ARBA" id="ARBA00001971"/>
    </source>
</evidence>
<reference evidence="10 11" key="1">
    <citation type="journal article" date="2024" name="BMC Genomics">
        <title>Genome assembly of redclaw crayfish (Cherax quadricarinatus) provides insights into its immune adaptation and hypoxia tolerance.</title>
        <authorList>
            <person name="Liu Z."/>
            <person name="Zheng J."/>
            <person name="Li H."/>
            <person name="Fang K."/>
            <person name="Wang S."/>
            <person name="He J."/>
            <person name="Zhou D."/>
            <person name="Weng S."/>
            <person name="Chi M."/>
            <person name="Gu Z."/>
            <person name="He J."/>
            <person name="Li F."/>
            <person name="Wang M."/>
        </authorList>
    </citation>
    <scope>NUCLEOTIDE SEQUENCE [LARGE SCALE GENOMIC DNA]</scope>
    <source>
        <strain evidence="10">ZL_2023a</strain>
    </source>
</reference>
<proteinExistence type="inferred from homology"/>
<evidence type="ECO:0000256" key="7">
    <source>
        <dbReference type="ARBA" id="ARBA00023033"/>
    </source>
</evidence>
<evidence type="ECO:0000256" key="5">
    <source>
        <dbReference type="ARBA" id="ARBA00023002"/>
    </source>
</evidence>
<comment type="caution">
    <text evidence="10">The sequence shown here is derived from an EMBL/GenBank/DDBJ whole genome shotgun (WGS) entry which is preliminary data.</text>
</comment>
<dbReference type="InterPro" id="IPR001128">
    <property type="entry name" value="Cyt_P450"/>
</dbReference>
<evidence type="ECO:0008006" key="12">
    <source>
        <dbReference type="Google" id="ProtNLM"/>
    </source>
</evidence>
<evidence type="ECO:0000313" key="11">
    <source>
        <dbReference type="Proteomes" id="UP001445076"/>
    </source>
</evidence>
<keyword evidence="4 8" id="KW-0479">Metal-binding</keyword>
<evidence type="ECO:0000256" key="3">
    <source>
        <dbReference type="ARBA" id="ARBA00022617"/>
    </source>
</evidence>
<sequence length="171" mass="19492">MRKMQQELDSVVGNVRLPSMNDRTKLVYTDATQTEVFRYRGSAPLTVPHKALRDTKLQGFRIQAGTVVLNNLYSVHMDPGYWGDPETFRPERFINHDGSFRKDERVIPFGKGRRSCLGESLARMTTFLLFSSLMQHFTFSLDPAIPVTNTDGKMGFTLSPPEFKVFAQARL</sequence>
<dbReference type="GO" id="GO:0005737">
    <property type="term" value="C:cytoplasm"/>
    <property type="evidence" value="ECO:0007669"/>
    <property type="project" value="TreeGrafter"/>
</dbReference>
<dbReference type="InterPro" id="IPR050182">
    <property type="entry name" value="Cytochrome_P450_fam2"/>
</dbReference>
<dbReference type="PANTHER" id="PTHR24300">
    <property type="entry name" value="CYTOCHROME P450 508A4-RELATED"/>
    <property type="match status" value="1"/>
</dbReference>
<dbReference type="SUPFAM" id="SSF48264">
    <property type="entry name" value="Cytochrome P450"/>
    <property type="match status" value="1"/>
</dbReference>
<dbReference type="EMBL" id="JARKIK010000020">
    <property type="protein sequence ID" value="KAK8744995.1"/>
    <property type="molecule type" value="Genomic_DNA"/>
</dbReference>
<dbReference type="PANTHER" id="PTHR24300:SF376">
    <property type="entry name" value="CYTOCHROME P450 15A1"/>
    <property type="match status" value="1"/>
</dbReference>
<dbReference type="PRINTS" id="PR00463">
    <property type="entry name" value="EP450I"/>
</dbReference>